<organism evidence="10 11">
    <name type="scientific">Gimesia aquarii</name>
    <dbReference type="NCBI Taxonomy" id="2527964"/>
    <lineage>
        <taxon>Bacteria</taxon>
        <taxon>Pseudomonadati</taxon>
        <taxon>Planctomycetota</taxon>
        <taxon>Planctomycetia</taxon>
        <taxon>Planctomycetales</taxon>
        <taxon>Planctomycetaceae</taxon>
        <taxon>Gimesia</taxon>
    </lineage>
</organism>
<dbReference type="Proteomes" id="UP000318704">
    <property type="component" value="Chromosome"/>
</dbReference>
<feature type="transmembrane region" description="Helical" evidence="9">
    <location>
        <begin position="153"/>
        <end position="171"/>
    </location>
</feature>
<dbReference type="PANTHER" id="PTHR33908:SF11">
    <property type="entry name" value="MEMBRANE PROTEIN"/>
    <property type="match status" value="1"/>
</dbReference>
<dbReference type="PANTHER" id="PTHR33908">
    <property type="entry name" value="MANNOSYLTRANSFERASE YKCB-RELATED"/>
    <property type="match status" value="1"/>
</dbReference>
<accession>A0A517W3H7</accession>
<dbReference type="GO" id="GO:0005886">
    <property type="term" value="C:plasma membrane"/>
    <property type="evidence" value="ECO:0007669"/>
    <property type="project" value="UniProtKB-SubCell"/>
</dbReference>
<dbReference type="AlphaFoldDB" id="A0A517W3H7"/>
<feature type="transmembrane region" description="Helical" evidence="9">
    <location>
        <begin position="183"/>
        <end position="212"/>
    </location>
</feature>
<evidence type="ECO:0000256" key="8">
    <source>
        <dbReference type="SAM" id="Coils"/>
    </source>
</evidence>
<proteinExistence type="predicted"/>
<dbReference type="GO" id="GO:0009103">
    <property type="term" value="P:lipopolysaccharide biosynthetic process"/>
    <property type="evidence" value="ECO:0007669"/>
    <property type="project" value="UniProtKB-ARBA"/>
</dbReference>
<keyword evidence="3" id="KW-0328">Glycosyltransferase</keyword>
<dbReference type="GO" id="GO:0016763">
    <property type="term" value="F:pentosyltransferase activity"/>
    <property type="evidence" value="ECO:0007669"/>
    <property type="project" value="TreeGrafter"/>
</dbReference>
<dbReference type="KEGG" id="gaw:V144x_53110"/>
<keyword evidence="8" id="KW-0175">Coiled coil</keyword>
<feature type="transmembrane region" description="Helical" evidence="9">
    <location>
        <begin position="130"/>
        <end position="147"/>
    </location>
</feature>
<evidence type="ECO:0000256" key="4">
    <source>
        <dbReference type="ARBA" id="ARBA00022679"/>
    </source>
</evidence>
<evidence type="ECO:0000256" key="3">
    <source>
        <dbReference type="ARBA" id="ARBA00022676"/>
    </source>
</evidence>
<dbReference type="InterPro" id="IPR011990">
    <property type="entry name" value="TPR-like_helical_dom_sf"/>
</dbReference>
<name>A0A517W3H7_9PLAN</name>
<dbReference type="SUPFAM" id="SSF48452">
    <property type="entry name" value="TPR-like"/>
    <property type="match status" value="2"/>
</dbReference>
<evidence type="ECO:0000256" key="2">
    <source>
        <dbReference type="ARBA" id="ARBA00022475"/>
    </source>
</evidence>
<evidence type="ECO:0000256" key="5">
    <source>
        <dbReference type="ARBA" id="ARBA00022692"/>
    </source>
</evidence>
<evidence type="ECO:0000313" key="10">
    <source>
        <dbReference type="EMBL" id="QDT99798.1"/>
    </source>
</evidence>
<feature type="transmembrane region" description="Helical" evidence="9">
    <location>
        <begin position="390"/>
        <end position="407"/>
    </location>
</feature>
<comment type="subcellular location">
    <subcellularLocation>
        <location evidence="1">Cell membrane</location>
        <topology evidence="1">Multi-pass membrane protein</topology>
    </subcellularLocation>
</comment>
<protein>
    <submittedName>
        <fullName evidence="10">Tetratricopeptide repeat protein</fullName>
    </submittedName>
</protein>
<keyword evidence="2" id="KW-1003">Cell membrane</keyword>
<feature type="transmembrane region" description="Helical" evidence="9">
    <location>
        <begin position="218"/>
        <end position="236"/>
    </location>
</feature>
<feature type="transmembrane region" description="Helical" evidence="9">
    <location>
        <begin position="85"/>
        <end position="109"/>
    </location>
</feature>
<keyword evidence="7 9" id="KW-0472">Membrane</keyword>
<evidence type="ECO:0000256" key="6">
    <source>
        <dbReference type="ARBA" id="ARBA00022989"/>
    </source>
</evidence>
<sequence>MKGNPQSLFRSHKIGIIALLLIFSSIAMARWNQLYFFTPDSARYVMMAKSIANGSGYREIDTPGEPLYAHRPPGMSVLLTPAALIAPYNVLLAKTTVLFAALALITLLYQYVRQLHATETGLANQSSTGLYWPALLITGLFAINPYTLFFSTLVMSEIPFMACSLGIFYLLAIRQDQPGKKDLLLFTNLLIFLPFLRTIGVALVLAIGLWAIVRRKRWPWLTGVACSLLASGIWMYRNSALEKSGYSSIALKEIESQGILGTFIGIFQRCITHFESFCQKLFPDMPGAAPRYSRMILDENHILPGPVWFYLIFGGLVLTLSLYGMIKRRDQGGTAALGYVILSLGMLSLWPWIQQRFTLPLLPIVLAFVPAGWSAFVQHIEISRPQTRKVMITAFSVLLLFFCSKLIQTDYRLVNANLQMVTHPNQFYRDQLPPNQFSNWTTAGEWIKQNTSPDSRLITRRADVATTGQRYQTLDFFETTNAEKLHQKIQDFSANYLVSFDRNTVSAFPWHLLDQDLVYRITPVYDKQGVMILKLEPNRSGTIRHKYWHDGDSLAIARNAIERFPHRLSFQVALTQQLFATGHYAELIEYVESLQQQGIQDVRLTNLLAWSLIKTQRYQKAIREFERAFAMPDQKMLRRDLVQGINLAQKSLEAQYHATDQQQSVSDTNDKDLKRATTYFRLSHIERAEQILVEAIKKNPPYREGLGKLHTLLAKVYLAENRKADAVQELQSAVKSGNTDAQALLQMLEREEKVENLIKILENKHDEKTTQSLERLLSETIVLAQSYEQNGIPGKALHLMERANTLIPNNPQLLKLLLKYQQFYALIPKAEETLLQLQKLTPHDPTLAKEAKKMESRKQIPRF</sequence>
<feature type="transmembrane region" description="Helical" evidence="9">
    <location>
        <begin position="307"/>
        <end position="326"/>
    </location>
</feature>
<evidence type="ECO:0000256" key="9">
    <source>
        <dbReference type="SAM" id="Phobius"/>
    </source>
</evidence>
<dbReference type="Gene3D" id="1.25.40.10">
    <property type="entry name" value="Tetratricopeptide repeat domain"/>
    <property type="match status" value="2"/>
</dbReference>
<dbReference type="RefSeq" id="WP_144989629.1">
    <property type="nucleotide sequence ID" value="NZ_CP037920.1"/>
</dbReference>
<keyword evidence="5 9" id="KW-0812">Transmembrane</keyword>
<feature type="transmembrane region" description="Helical" evidence="9">
    <location>
        <begin position="333"/>
        <end position="353"/>
    </location>
</feature>
<dbReference type="InterPro" id="IPR050297">
    <property type="entry name" value="LipidA_mod_glycosyltrf_83"/>
</dbReference>
<feature type="coiled-coil region" evidence="8">
    <location>
        <begin position="744"/>
        <end position="771"/>
    </location>
</feature>
<keyword evidence="6 9" id="KW-1133">Transmembrane helix</keyword>
<keyword evidence="4" id="KW-0808">Transferase</keyword>
<feature type="transmembrane region" description="Helical" evidence="9">
    <location>
        <begin position="359"/>
        <end position="378"/>
    </location>
</feature>
<reference evidence="10 11" key="1">
    <citation type="submission" date="2019-03" db="EMBL/GenBank/DDBJ databases">
        <title>Deep-cultivation of Planctomycetes and their phenomic and genomic characterization uncovers novel biology.</title>
        <authorList>
            <person name="Wiegand S."/>
            <person name="Jogler M."/>
            <person name="Boedeker C."/>
            <person name="Pinto D."/>
            <person name="Vollmers J."/>
            <person name="Rivas-Marin E."/>
            <person name="Kohn T."/>
            <person name="Peeters S.H."/>
            <person name="Heuer A."/>
            <person name="Rast P."/>
            <person name="Oberbeckmann S."/>
            <person name="Bunk B."/>
            <person name="Jeske O."/>
            <person name="Meyerdierks A."/>
            <person name="Storesund J.E."/>
            <person name="Kallscheuer N."/>
            <person name="Luecker S."/>
            <person name="Lage O.M."/>
            <person name="Pohl T."/>
            <person name="Merkel B.J."/>
            <person name="Hornburger P."/>
            <person name="Mueller R.-W."/>
            <person name="Bruemmer F."/>
            <person name="Labrenz M."/>
            <person name="Spormann A.M."/>
            <person name="Op den Camp H."/>
            <person name="Overmann J."/>
            <person name="Amann R."/>
            <person name="Jetten M.S.M."/>
            <person name="Mascher T."/>
            <person name="Medema M.H."/>
            <person name="Devos D.P."/>
            <person name="Kaster A.-K."/>
            <person name="Ovreas L."/>
            <person name="Rohde M."/>
            <person name="Galperin M.Y."/>
            <person name="Jogler C."/>
        </authorList>
    </citation>
    <scope>NUCLEOTIDE SEQUENCE [LARGE SCALE GENOMIC DNA]</scope>
    <source>
        <strain evidence="10 11">V144</strain>
    </source>
</reference>
<gene>
    <name evidence="10" type="ORF">V144x_53110</name>
</gene>
<dbReference type="EMBL" id="CP037920">
    <property type="protein sequence ID" value="QDT99798.1"/>
    <property type="molecule type" value="Genomic_DNA"/>
</dbReference>
<evidence type="ECO:0000256" key="1">
    <source>
        <dbReference type="ARBA" id="ARBA00004651"/>
    </source>
</evidence>
<evidence type="ECO:0000313" key="11">
    <source>
        <dbReference type="Proteomes" id="UP000318704"/>
    </source>
</evidence>
<evidence type="ECO:0000256" key="7">
    <source>
        <dbReference type="ARBA" id="ARBA00023136"/>
    </source>
</evidence>